<dbReference type="Proteomes" id="UP000319130">
    <property type="component" value="Unassembled WGS sequence"/>
</dbReference>
<keyword evidence="1" id="KW-0645">Protease</keyword>
<gene>
    <name evidence="6" type="ORF">E3J48_06095</name>
</gene>
<comment type="caution">
    <text evidence="6">The sequence shown here is derived from an EMBL/GenBank/DDBJ whole genome shotgun (WGS) entry which is preliminary data.</text>
</comment>
<dbReference type="PROSITE" id="PS51892">
    <property type="entry name" value="SUBTILASE"/>
    <property type="match status" value="1"/>
</dbReference>
<dbReference type="InterPro" id="IPR022398">
    <property type="entry name" value="Peptidase_S8_His-AS"/>
</dbReference>
<dbReference type="PRINTS" id="PR00723">
    <property type="entry name" value="SUBTILISIN"/>
</dbReference>
<dbReference type="GO" id="GO:0004252">
    <property type="term" value="F:serine-type endopeptidase activity"/>
    <property type="evidence" value="ECO:0007669"/>
    <property type="project" value="InterPro"/>
</dbReference>
<organism evidence="6 7">
    <name type="scientific">Aerophobetes bacterium</name>
    <dbReference type="NCBI Taxonomy" id="2030807"/>
    <lineage>
        <taxon>Bacteria</taxon>
        <taxon>Candidatus Aerophobota</taxon>
    </lineage>
</organism>
<keyword evidence="2" id="KW-0378">Hydrolase</keyword>
<dbReference type="PROSITE" id="PS00136">
    <property type="entry name" value="SUBTILASE_ASP"/>
    <property type="match status" value="1"/>
</dbReference>
<feature type="domain" description="Peptidase S8/S53" evidence="5">
    <location>
        <begin position="69"/>
        <end position="162"/>
    </location>
</feature>
<evidence type="ECO:0000256" key="1">
    <source>
        <dbReference type="ARBA" id="ARBA00022670"/>
    </source>
</evidence>
<feature type="non-terminal residue" evidence="6">
    <location>
        <position position="162"/>
    </location>
</feature>
<comment type="caution">
    <text evidence="4">Lacks conserved residue(s) required for the propagation of feature annotation.</text>
</comment>
<reference evidence="6 7" key="1">
    <citation type="submission" date="2019-03" db="EMBL/GenBank/DDBJ databases">
        <title>Metabolic potential of uncultured bacteria and archaea associated with petroleum seepage in deep-sea sediments.</title>
        <authorList>
            <person name="Dong X."/>
            <person name="Hubert C."/>
        </authorList>
    </citation>
    <scope>NUCLEOTIDE SEQUENCE [LARGE SCALE GENOMIC DNA]</scope>
    <source>
        <strain evidence="6">E29_bin52</strain>
    </source>
</reference>
<dbReference type="GO" id="GO:0016485">
    <property type="term" value="P:protein processing"/>
    <property type="evidence" value="ECO:0007669"/>
    <property type="project" value="TreeGrafter"/>
</dbReference>
<evidence type="ECO:0000313" key="7">
    <source>
        <dbReference type="Proteomes" id="UP000319130"/>
    </source>
</evidence>
<evidence type="ECO:0000259" key="5">
    <source>
        <dbReference type="Pfam" id="PF00082"/>
    </source>
</evidence>
<proteinExistence type="inferred from homology"/>
<dbReference type="PROSITE" id="PS00137">
    <property type="entry name" value="SUBTILASE_HIS"/>
    <property type="match status" value="1"/>
</dbReference>
<sequence>MDEYRGDSSVLYATPNYLFSAFGPIRPQRSPNDPYFKDQWALKNTGQNGGVSDADIHAPEAWYRSTGSREVVIAVIDTGIQIDHPDLASNIWTNPGEIAGNGIDDDNNGYIDDTHGWDFRNNDSSVYDGIDWHGTHVAGIVGAVGNNGQGIAGVNWQVKIMP</sequence>
<dbReference type="InterPro" id="IPR023827">
    <property type="entry name" value="Peptidase_S8_Asp-AS"/>
</dbReference>
<evidence type="ECO:0000256" key="3">
    <source>
        <dbReference type="ARBA" id="ARBA00022825"/>
    </source>
</evidence>
<evidence type="ECO:0000256" key="2">
    <source>
        <dbReference type="ARBA" id="ARBA00022801"/>
    </source>
</evidence>
<dbReference type="PANTHER" id="PTHR42884:SF14">
    <property type="entry name" value="NEUROENDOCRINE CONVERTASE 1"/>
    <property type="match status" value="1"/>
</dbReference>
<dbReference type="GO" id="GO:0016020">
    <property type="term" value="C:membrane"/>
    <property type="evidence" value="ECO:0007669"/>
    <property type="project" value="TreeGrafter"/>
</dbReference>
<keyword evidence="3" id="KW-0720">Serine protease</keyword>
<dbReference type="InterPro" id="IPR000209">
    <property type="entry name" value="Peptidase_S8/S53_dom"/>
</dbReference>
<dbReference type="PANTHER" id="PTHR42884">
    <property type="entry name" value="PROPROTEIN CONVERTASE SUBTILISIN/KEXIN-RELATED"/>
    <property type="match status" value="1"/>
</dbReference>
<name>A0A523W1U8_UNCAE</name>
<dbReference type="SUPFAM" id="SSF52743">
    <property type="entry name" value="Subtilisin-like"/>
    <property type="match status" value="1"/>
</dbReference>
<dbReference type="Pfam" id="PF00082">
    <property type="entry name" value="Peptidase_S8"/>
    <property type="match status" value="1"/>
</dbReference>
<accession>A0A523W1U8</accession>
<dbReference type="EMBL" id="SOIZ01000272">
    <property type="protein sequence ID" value="TET60987.1"/>
    <property type="molecule type" value="Genomic_DNA"/>
</dbReference>
<dbReference type="Gene3D" id="3.40.50.200">
    <property type="entry name" value="Peptidase S8/S53 domain"/>
    <property type="match status" value="1"/>
</dbReference>
<dbReference type="AlphaFoldDB" id="A0A523W1U8"/>
<evidence type="ECO:0000256" key="4">
    <source>
        <dbReference type="PROSITE-ProRule" id="PRU01240"/>
    </source>
</evidence>
<dbReference type="InterPro" id="IPR036852">
    <property type="entry name" value="Peptidase_S8/S53_dom_sf"/>
</dbReference>
<dbReference type="InterPro" id="IPR015500">
    <property type="entry name" value="Peptidase_S8_subtilisin-rel"/>
</dbReference>
<protein>
    <recommendedName>
        <fullName evidence="5">Peptidase S8/S53 domain-containing protein</fullName>
    </recommendedName>
</protein>
<evidence type="ECO:0000313" key="6">
    <source>
        <dbReference type="EMBL" id="TET60987.1"/>
    </source>
</evidence>
<comment type="similarity">
    <text evidence="4">Belongs to the peptidase S8 family.</text>
</comment>